<reference evidence="3 4" key="1">
    <citation type="journal article" date="2018" name="Sci. Rep.">
        <title>Genomic signatures of local adaptation to the degree of environmental predictability in rotifers.</title>
        <authorList>
            <person name="Franch-Gras L."/>
            <person name="Hahn C."/>
            <person name="Garcia-Roger E.M."/>
            <person name="Carmona M.J."/>
            <person name="Serra M."/>
            <person name="Gomez A."/>
        </authorList>
    </citation>
    <scope>NUCLEOTIDE SEQUENCE [LARGE SCALE GENOMIC DNA]</scope>
    <source>
        <strain evidence="3">HYR1</strain>
    </source>
</reference>
<dbReference type="Pfam" id="PF12068">
    <property type="entry name" value="PH_RBD"/>
    <property type="match status" value="1"/>
</dbReference>
<comment type="caution">
    <text evidence="3">The sequence shown here is derived from an EMBL/GenBank/DDBJ whole genome shotgun (WGS) entry which is preliminary data.</text>
</comment>
<dbReference type="InterPro" id="IPR037745">
    <property type="entry name" value="SGSM1/2"/>
</dbReference>
<dbReference type="Gene3D" id="2.30.29.230">
    <property type="match status" value="1"/>
</dbReference>
<organism evidence="3 4">
    <name type="scientific">Brachionus plicatilis</name>
    <name type="common">Marine rotifer</name>
    <name type="synonym">Brachionus muelleri</name>
    <dbReference type="NCBI Taxonomy" id="10195"/>
    <lineage>
        <taxon>Eukaryota</taxon>
        <taxon>Metazoa</taxon>
        <taxon>Spiralia</taxon>
        <taxon>Gnathifera</taxon>
        <taxon>Rotifera</taxon>
        <taxon>Eurotatoria</taxon>
        <taxon>Monogononta</taxon>
        <taxon>Pseudotrocha</taxon>
        <taxon>Ploima</taxon>
        <taxon>Brachionidae</taxon>
        <taxon>Brachionus</taxon>
    </lineage>
</organism>
<dbReference type="EMBL" id="REGN01003651">
    <property type="protein sequence ID" value="RNA21496.1"/>
    <property type="molecule type" value="Genomic_DNA"/>
</dbReference>
<feature type="domain" description="Small G protein signalling modulator 1/2 Rab-binding" evidence="2">
    <location>
        <begin position="13"/>
        <end position="150"/>
    </location>
</feature>
<feature type="non-terminal residue" evidence="3">
    <location>
        <position position="1"/>
    </location>
</feature>
<evidence type="ECO:0000256" key="1">
    <source>
        <dbReference type="ARBA" id="ARBA00022468"/>
    </source>
</evidence>
<name>A0A3M7RD68_BRAPC</name>
<keyword evidence="4" id="KW-1185">Reference proteome</keyword>
<keyword evidence="1" id="KW-0343">GTPase activation</keyword>
<evidence type="ECO:0000259" key="2">
    <source>
        <dbReference type="Pfam" id="PF12068"/>
    </source>
</evidence>
<evidence type="ECO:0000313" key="4">
    <source>
        <dbReference type="Proteomes" id="UP000276133"/>
    </source>
</evidence>
<dbReference type="GO" id="GO:0005096">
    <property type="term" value="F:GTPase activator activity"/>
    <property type="evidence" value="ECO:0007669"/>
    <property type="project" value="UniProtKB-KW"/>
</dbReference>
<gene>
    <name evidence="3" type="ORF">BpHYR1_029132</name>
</gene>
<proteinExistence type="predicted"/>
<accession>A0A3M7RD68</accession>
<protein>
    <submittedName>
        <fullName evidence="3">Small G signaling modulator 1</fullName>
    </submittedName>
</protein>
<evidence type="ECO:0000313" key="3">
    <source>
        <dbReference type="EMBL" id="RNA21496.1"/>
    </source>
</evidence>
<sequence length="365" mass="41157">YVESLHQNTKSQIIYGKNHVIVIQREKDIAGYLSLHLTSSGLVLKWTPNQIMNGCNSLDDAAMTKTKTGYWDYALNIDFNTIVYLHCHQQESAGATIVLVAQDGVQYPPIIFPKGSHLLQFLTCLETGLAPNGLLDPALWNDDGKGKIFPKIPRKTVKNYKSDAVTKTESQSLDEMEESQEDFVFRIINSKSNVTMVNSEPVNKRKLEFSLSAGNKSDQSHNAIFFEKMSYNKNKLGFLLSSWRIKNSSMDECQPNNGAKAPSPSLTSQFSVFSSIDSNHCSISPSSIVLDKTSTNGFSILSKVENIQQHSINNFESMSTDLNTDNLTNLKQISSSNFMVCSYFEKKKKEIRQHSERIIYEKFFR</sequence>
<dbReference type="InterPro" id="IPR021935">
    <property type="entry name" value="SGSM1/2_RBD"/>
</dbReference>
<dbReference type="CDD" id="cd15784">
    <property type="entry name" value="PH_RUTBC"/>
    <property type="match status" value="1"/>
</dbReference>
<dbReference type="OrthoDB" id="10264062at2759"/>
<dbReference type="AlphaFoldDB" id="A0A3M7RD68"/>
<dbReference type="Proteomes" id="UP000276133">
    <property type="component" value="Unassembled WGS sequence"/>
</dbReference>